<accession>A0ACC0UUL8</accession>
<protein>
    <submittedName>
        <fullName evidence="1">Uncharacterized protein</fullName>
    </submittedName>
</protein>
<proteinExistence type="predicted"/>
<keyword evidence="2" id="KW-1185">Reference proteome</keyword>
<gene>
    <name evidence="1" type="ORF">N3K66_007671</name>
</gene>
<reference evidence="1" key="1">
    <citation type="submission" date="2022-10" db="EMBL/GenBank/DDBJ databases">
        <title>Complete Genome of Trichothecium roseum strain YXFP-22015, a Plant Pathogen Isolated from Citrus.</title>
        <authorList>
            <person name="Wang Y."/>
            <person name="Zhu L."/>
        </authorList>
    </citation>
    <scope>NUCLEOTIDE SEQUENCE</scope>
    <source>
        <strain evidence="1">YXFP-22015</strain>
    </source>
</reference>
<comment type="caution">
    <text evidence="1">The sequence shown here is derived from an EMBL/GenBank/DDBJ whole genome shotgun (WGS) entry which is preliminary data.</text>
</comment>
<sequence>MKRLISTPASRPRTAPGKSFWPTPCPARKHSHRGTDAKKANDLTLQMRRRAPLKTIPDTLHPTPCLQFTSLLDDLIPGLAHHHRHSNSGGNSGRQAPVVLPQGAHLVYFPPLQPASLLAPDGADADHVPPDFGPLAPTWHGSTGGNGGGRRLWAGGEVIFRDGWQREAVADGRAWMCREEIAGARALGGGRRIVDVVRRYGPGGVAFVEERRTLAFVPGPGAGAEAAGEEMPRTKMMKPTLTATRRHILTPTPAHLFHFSALTYNAHFIHLHPAAALVHGPLLLALMLRVLTSGPPSSSSFSSSSSSSSFEDVSDAPARQGQGRSVRSIAYRNLAPLYVGRPLTVCVREDGGEKVDVWVEGDEGGVAVKGRAVMI</sequence>
<organism evidence="1 2">
    <name type="scientific">Trichothecium roseum</name>
    <dbReference type="NCBI Taxonomy" id="47278"/>
    <lineage>
        <taxon>Eukaryota</taxon>
        <taxon>Fungi</taxon>
        <taxon>Dikarya</taxon>
        <taxon>Ascomycota</taxon>
        <taxon>Pezizomycotina</taxon>
        <taxon>Sordariomycetes</taxon>
        <taxon>Hypocreomycetidae</taxon>
        <taxon>Hypocreales</taxon>
        <taxon>Hypocreales incertae sedis</taxon>
        <taxon>Trichothecium</taxon>
    </lineage>
</organism>
<evidence type="ECO:0000313" key="2">
    <source>
        <dbReference type="Proteomes" id="UP001163324"/>
    </source>
</evidence>
<name>A0ACC0UUL8_9HYPO</name>
<evidence type="ECO:0000313" key="1">
    <source>
        <dbReference type="EMBL" id="KAI9897815.1"/>
    </source>
</evidence>
<dbReference type="EMBL" id="CM047946">
    <property type="protein sequence ID" value="KAI9897815.1"/>
    <property type="molecule type" value="Genomic_DNA"/>
</dbReference>
<dbReference type="Proteomes" id="UP001163324">
    <property type="component" value="Chromosome 7"/>
</dbReference>